<dbReference type="RefSeq" id="WP_011720071.1">
    <property type="nucleotide sequence ID" value="NC_008578.1"/>
</dbReference>
<evidence type="ECO:0000256" key="3">
    <source>
        <dbReference type="ARBA" id="ARBA00023235"/>
    </source>
</evidence>
<evidence type="ECO:0000256" key="4">
    <source>
        <dbReference type="PROSITE-ProRule" id="PRU00182"/>
    </source>
</evidence>
<dbReference type="PROSITE" id="PS01149">
    <property type="entry name" value="PSI_RSU"/>
    <property type="match status" value="1"/>
</dbReference>
<dbReference type="GO" id="GO:0120159">
    <property type="term" value="F:rRNA pseudouridine synthase activity"/>
    <property type="evidence" value="ECO:0007669"/>
    <property type="project" value="UniProtKB-ARBA"/>
</dbReference>
<dbReference type="InterPro" id="IPR006145">
    <property type="entry name" value="PsdUridine_synth_RsuA/RluA"/>
</dbReference>
<dbReference type="InterPro" id="IPR020103">
    <property type="entry name" value="PsdUridine_synth_cat_dom_sf"/>
</dbReference>
<dbReference type="InterPro" id="IPR018496">
    <property type="entry name" value="PsdUridine_synth_RsuA/RluB_CS"/>
</dbReference>
<organism evidence="7 8">
    <name type="scientific">Acidothermus cellulolyticus (strain ATCC 43068 / DSM 8971 / 11B)</name>
    <dbReference type="NCBI Taxonomy" id="351607"/>
    <lineage>
        <taxon>Bacteria</taxon>
        <taxon>Bacillati</taxon>
        <taxon>Actinomycetota</taxon>
        <taxon>Actinomycetes</taxon>
        <taxon>Acidothermales</taxon>
        <taxon>Acidothermaceae</taxon>
        <taxon>Acidothermus</taxon>
    </lineage>
</organism>
<reference evidence="7 8" key="1">
    <citation type="journal article" date="2009" name="Genome Res.">
        <title>Complete genome of the cellulolytic thermophile Acidothermus cellulolyticus 11B provides insights into its ecophysiological and evolutionary adaptations.</title>
        <authorList>
            <person name="Barabote R.D."/>
            <person name="Xie G."/>
            <person name="Leu D.H."/>
            <person name="Normand P."/>
            <person name="Necsulea A."/>
            <person name="Daubin V."/>
            <person name="Medigue C."/>
            <person name="Adney W.S."/>
            <person name="Xu X.C."/>
            <person name="Lapidus A."/>
            <person name="Parales R.E."/>
            <person name="Detter C."/>
            <person name="Pujic P."/>
            <person name="Bruce D."/>
            <person name="Lavire C."/>
            <person name="Challacombe J.F."/>
            <person name="Brettin T.S."/>
            <person name="Berry A.M."/>
        </authorList>
    </citation>
    <scope>NUCLEOTIDE SEQUENCE [LARGE SCALE GENOMIC DNA]</scope>
    <source>
        <strain evidence="8">ATCC 43068 / DSM 8971 / 11B</strain>
    </source>
</reference>
<dbReference type="InterPro" id="IPR050343">
    <property type="entry name" value="RsuA_PseudoU_synthase"/>
</dbReference>
<comment type="catalytic activity">
    <reaction evidence="1">
        <text>a uridine in RNA = a pseudouridine in RNA</text>
        <dbReference type="Rhea" id="RHEA:48348"/>
        <dbReference type="Rhea" id="RHEA-COMP:12068"/>
        <dbReference type="Rhea" id="RHEA-COMP:12069"/>
        <dbReference type="ChEBI" id="CHEBI:65314"/>
        <dbReference type="ChEBI" id="CHEBI:65315"/>
    </reaction>
</comment>
<dbReference type="FunCoup" id="A0LU98">
    <property type="interactions" value="147"/>
</dbReference>
<keyword evidence="8" id="KW-1185">Reference proteome</keyword>
<evidence type="ECO:0000259" key="6">
    <source>
        <dbReference type="SMART" id="SM00363"/>
    </source>
</evidence>
<name>A0LU98_ACIC1</name>
<dbReference type="Gene3D" id="3.10.290.10">
    <property type="entry name" value="RNA-binding S4 domain"/>
    <property type="match status" value="1"/>
</dbReference>
<dbReference type="EC" id="5.4.99.-" evidence="5"/>
<dbReference type="SMART" id="SM00363">
    <property type="entry name" value="S4"/>
    <property type="match status" value="1"/>
</dbReference>
<dbReference type="eggNOG" id="COG1187">
    <property type="taxonomic scope" value="Bacteria"/>
</dbReference>
<dbReference type="Proteomes" id="UP000008221">
    <property type="component" value="Chromosome"/>
</dbReference>
<dbReference type="STRING" id="351607.Acel_1236"/>
<dbReference type="Gene3D" id="3.30.70.580">
    <property type="entry name" value="Pseudouridine synthase I, catalytic domain, N-terminal subdomain"/>
    <property type="match status" value="1"/>
</dbReference>
<evidence type="ECO:0000256" key="5">
    <source>
        <dbReference type="RuleBase" id="RU003887"/>
    </source>
</evidence>
<dbReference type="Pfam" id="PF00849">
    <property type="entry name" value="PseudoU_synth_2"/>
    <property type="match status" value="1"/>
</dbReference>
<evidence type="ECO:0000313" key="8">
    <source>
        <dbReference type="Proteomes" id="UP000008221"/>
    </source>
</evidence>
<dbReference type="GO" id="GO:0003723">
    <property type="term" value="F:RNA binding"/>
    <property type="evidence" value="ECO:0007669"/>
    <property type="project" value="UniProtKB-KW"/>
</dbReference>
<evidence type="ECO:0000256" key="1">
    <source>
        <dbReference type="ARBA" id="ARBA00000073"/>
    </source>
</evidence>
<evidence type="ECO:0000313" key="7">
    <source>
        <dbReference type="EMBL" id="ABK53008.1"/>
    </source>
</evidence>
<keyword evidence="3 5" id="KW-0413">Isomerase</keyword>
<dbReference type="FunFam" id="3.10.290.10:FF:000003">
    <property type="entry name" value="Pseudouridine synthase"/>
    <property type="match status" value="1"/>
</dbReference>
<protein>
    <recommendedName>
        <fullName evidence="5">Pseudouridine synthase</fullName>
        <ecNumber evidence="5">5.4.99.-</ecNumber>
    </recommendedName>
</protein>
<dbReference type="KEGG" id="ace:Acel_1236"/>
<dbReference type="PANTHER" id="PTHR47683:SF2">
    <property type="entry name" value="RNA-BINDING S4 DOMAIN-CONTAINING PROTEIN"/>
    <property type="match status" value="1"/>
</dbReference>
<dbReference type="InterPro" id="IPR020094">
    <property type="entry name" value="TruA/RsuA/RluB/E/F_N"/>
</dbReference>
<dbReference type="SUPFAM" id="SSF55120">
    <property type="entry name" value="Pseudouridine synthase"/>
    <property type="match status" value="1"/>
</dbReference>
<dbReference type="GO" id="GO:0000455">
    <property type="term" value="P:enzyme-directed rRNA pseudouridine synthesis"/>
    <property type="evidence" value="ECO:0007669"/>
    <property type="project" value="UniProtKB-ARBA"/>
</dbReference>
<evidence type="ECO:0000256" key="2">
    <source>
        <dbReference type="ARBA" id="ARBA00008348"/>
    </source>
</evidence>
<dbReference type="OrthoDB" id="9807213at2"/>
<dbReference type="PROSITE" id="PS50889">
    <property type="entry name" value="S4"/>
    <property type="match status" value="1"/>
</dbReference>
<dbReference type="InterPro" id="IPR036986">
    <property type="entry name" value="S4_RNA-bd_sf"/>
</dbReference>
<dbReference type="NCBIfam" id="TIGR00093">
    <property type="entry name" value="pseudouridine synthase"/>
    <property type="match status" value="1"/>
</dbReference>
<dbReference type="InterPro" id="IPR042092">
    <property type="entry name" value="PsdUridine_s_RsuA/RluB/E/F_cat"/>
</dbReference>
<dbReference type="EMBL" id="CP000481">
    <property type="protein sequence ID" value="ABK53008.1"/>
    <property type="molecule type" value="Genomic_DNA"/>
</dbReference>
<accession>A0LU98</accession>
<dbReference type="PANTHER" id="PTHR47683">
    <property type="entry name" value="PSEUDOURIDINE SYNTHASE FAMILY PROTEIN-RELATED"/>
    <property type="match status" value="1"/>
</dbReference>
<comment type="similarity">
    <text evidence="2 5">Belongs to the pseudouridine synthase RsuA family.</text>
</comment>
<dbReference type="Gene3D" id="3.30.70.1560">
    <property type="entry name" value="Alpha-L RNA-binding motif"/>
    <property type="match status" value="1"/>
</dbReference>
<gene>
    <name evidence="7" type="ordered locus">Acel_1236</name>
</gene>
<dbReference type="AlphaFoldDB" id="A0LU98"/>
<dbReference type="InterPro" id="IPR000748">
    <property type="entry name" value="PsdUridine_synth_RsuA/RluB/E/F"/>
</dbReference>
<dbReference type="CDD" id="cd00165">
    <property type="entry name" value="S4"/>
    <property type="match status" value="1"/>
</dbReference>
<sequence length="269" mass="28652">MSNTRSSPGPRGLAPHSRAAALSLPAGDDGAVRLQKVLAAAGVGSRRACEELIAAGRVEVDGVPVTRLGVRVDPQTAVIRVDGKRIPPATPFAYFALNKPRGVVTTMSDPRGRPCVGDLVADLPVRVFHVGRLDTDSEGLLLLTNDGRLTHRLTHPSHAVPKTYVADVEGRLGRTGVHLLRSGVDLADGPAQADAVRILERYGARTLVEVVVHEGRTHLVRRMLAAVGHPVRRLVRTAIGPVALGQLRPGARRQLTPRELGELLDLVGL</sequence>
<dbReference type="Pfam" id="PF01479">
    <property type="entry name" value="S4"/>
    <property type="match status" value="1"/>
</dbReference>
<dbReference type="HOGENOM" id="CLU_024979_1_2_11"/>
<proteinExistence type="inferred from homology"/>
<keyword evidence="4" id="KW-0694">RNA-binding</keyword>
<dbReference type="InterPro" id="IPR002942">
    <property type="entry name" value="S4_RNA-bd"/>
</dbReference>
<feature type="domain" description="RNA-binding S4" evidence="6">
    <location>
        <begin position="32"/>
        <end position="91"/>
    </location>
</feature>
<dbReference type="InParanoid" id="A0LU98"/>
<dbReference type="CDD" id="cd02870">
    <property type="entry name" value="PseudoU_synth_RsuA_like"/>
    <property type="match status" value="1"/>
</dbReference>
<dbReference type="SUPFAM" id="SSF55174">
    <property type="entry name" value="Alpha-L RNA-binding motif"/>
    <property type="match status" value="1"/>
</dbReference>